<feature type="active site" description="For GATase activity" evidence="8">
    <location>
        <position position="2"/>
    </location>
</feature>
<dbReference type="InterPro" id="IPR017932">
    <property type="entry name" value="GATase_2_dom"/>
</dbReference>
<dbReference type="CDD" id="cd00712">
    <property type="entry name" value="AsnB"/>
    <property type="match status" value="1"/>
</dbReference>
<dbReference type="Pfam" id="PF00733">
    <property type="entry name" value="Asn_synthase"/>
    <property type="match status" value="1"/>
</dbReference>
<evidence type="ECO:0000256" key="6">
    <source>
        <dbReference type="ARBA" id="ARBA00022962"/>
    </source>
</evidence>
<feature type="site" description="Important for beta-aspartyl-AMP intermediate formation" evidence="10">
    <location>
        <position position="372"/>
    </location>
</feature>
<dbReference type="Gene3D" id="3.60.20.10">
    <property type="entry name" value="Glutamine Phosphoribosylpyrophosphate, subunit 1, domain 1"/>
    <property type="match status" value="1"/>
</dbReference>
<keyword evidence="8" id="KW-0028">Amino-acid biosynthesis</keyword>
<dbReference type="AlphaFoldDB" id="A0AA41ULI8"/>
<evidence type="ECO:0000259" key="11">
    <source>
        <dbReference type="PROSITE" id="PS51278"/>
    </source>
</evidence>
<dbReference type="NCBIfam" id="TIGR01536">
    <property type="entry name" value="asn_synth_AEB"/>
    <property type="match status" value="1"/>
</dbReference>
<evidence type="ECO:0000256" key="10">
    <source>
        <dbReference type="PIRSR" id="PIRSR001589-3"/>
    </source>
</evidence>
<dbReference type="Pfam" id="PF13537">
    <property type="entry name" value="GATase_7"/>
    <property type="match status" value="1"/>
</dbReference>
<evidence type="ECO:0000256" key="7">
    <source>
        <dbReference type="ARBA" id="ARBA00048741"/>
    </source>
</evidence>
<dbReference type="InterPro" id="IPR014729">
    <property type="entry name" value="Rossmann-like_a/b/a_fold"/>
</dbReference>
<dbReference type="GO" id="GO:0005829">
    <property type="term" value="C:cytosol"/>
    <property type="evidence" value="ECO:0007669"/>
    <property type="project" value="TreeGrafter"/>
</dbReference>
<comment type="caution">
    <text evidence="12">The sequence shown here is derived from an EMBL/GenBank/DDBJ whole genome shotgun (WGS) entry which is preliminary data.</text>
</comment>
<dbReference type="PIRSF" id="PIRSF001589">
    <property type="entry name" value="Asn_synthetase_glu-h"/>
    <property type="match status" value="1"/>
</dbReference>
<dbReference type="PANTHER" id="PTHR43284:SF1">
    <property type="entry name" value="ASPARAGINE SYNTHETASE"/>
    <property type="match status" value="1"/>
</dbReference>
<protein>
    <recommendedName>
        <fullName evidence="3">asparagine synthase (glutamine-hydrolyzing)</fullName>
        <ecNumber evidence="3">6.3.5.4</ecNumber>
    </recommendedName>
</protein>
<evidence type="ECO:0000313" key="13">
    <source>
        <dbReference type="Proteomes" id="UP001165427"/>
    </source>
</evidence>
<proteinExistence type="inferred from homology"/>
<dbReference type="CDD" id="cd01991">
    <property type="entry name" value="Asn_synthase_B_C"/>
    <property type="match status" value="1"/>
</dbReference>
<comment type="similarity">
    <text evidence="2">Belongs to the asparagine synthetase family.</text>
</comment>
<dbReference type="EC" id="6.3.5.4" evidence="3"/>
<evidence type="ECO:0000256" key="9">
    <source>
        <dbReference type="PIRSR" id="PIRSR001589-2"/>
    </source>
</evidence>
<dbReference type="GO" id="GO:0004066">
    <property type="term" value="F:asparagine synthase (glutamine-hydrolyzing) activity"/>
    <property type="evidence" value="ECO:0007669"/>
    <property type="project" value="UniProtKB-EC"/>
</dbReference>
<feature type="binding site" evidence="9">
    <location>
        <position position="297"/>
    </location>
    <ligand>
        <name>ATP</name>
        <dbReference type="ChEBI" id="CHEBI:30616"/>
    </ligand>
</feature>
<evidence type="ECO:0000256" key="2">
    <source>
        <dbReference type="ARBA" id="ARBA00005752"/>
    </source>
</evidence>
<dbReference type="InterPro" id="IPR001962">
    <property type="entry name" value="Asn_synthase"/>
</dbReference>
<keyword evidence="6 8" id="KW-0315">Glutamine amidotransferase</keyword>
<dbReference type="InterPro" id="IPR051786">
    <property type="entry name" value="ASN_synthetase/amidase"/>
</dbReference>
<dbReference type="InterPro" id="IPR006426">
    <property type="entry name" value="Asn_synth_AEB"/>
</dbReference>
<keyword evidence="12" id="KW-0436">Ligase</keyword>
<evidence type="ECO:0000256" key="3">
    <source>
        <dbReference type="ARBA" id="ARBA00012737"/>
    </source>
</evidence>
<evidence type="ECO:0000313" key="12">
    <source>
        <dbReference type="EMBL" id="MCJ8502482.1"/>
    </source>
</evidence>
<dbReference type="GO" id="GO:0005524">
    <property type="term" value="F:ATP binding"/>
    <property type="evidence" value="ECO:0007669"/>
    <property type="project" value="UniProtKB-KW"/>
</dbReference>
<evidence type="ECO:0000256" key="1">
    <source>
        <dbReference type="ARBA" id="ARBA00005187"/>
    </source>
</evidence>
<dbReference type="Proteomes" id="UP001165427">
    <property type="component" value="Unassembled WGS sequence"/>
</dbReference>
<dbReference type="InterPro" id="IPR033738">
    <property type="entry name" value="AsnB_N"/>
</dbReference>
<keyword evidence="4 9" id="KW-0547">Nucleotide-binding</keyword>
<dbReference type="PANTHER" id="PTHR43284">
    <property type="entry name" value="ASPARAGINE SYNTHETASE (GLUTAMINE-HYDROLYZING)"/>
    <property type="match status" value="1"/>
</dbReference>
<comment type="pathway">
    <text evidence="1">Amino-acid biosynthesis; L-asparagine biosynthesis; L-asparagine from L-aspartate (L-Gln route): step 1/1.</text>
</comment>
<keyword evidence="5 9" id="KW-0067">ATP-binding</keyword>
<feature type="binding site" evidence="9">
    <location>
        <position position="102"/>
    </location>
    <ligand>
        <name>L-glutamine</name>
        <dbReference type="ChEBI" id="CHEBI:58359"/>
    </ligand>
</feature>
<name>A0AA41ULI8_9BACT</name>
<evidence type="ECO:0000256" key="4">
    <source>
        <dbReference type="ARBA" id="ARBA00022741"/>
    </source>
</evidence>
<dbReference type="SUPFAM" id="SSF56235">
    <property type="entry name" value="N-terminal nucleophile aminohydrolases (Ntn hydrolases)"/>
    <property type="match status" value="1"/>
</dbReference>
<dbReference type="InterPro" id="IPR029055">
    <property type="entry name" value="Ntn_hydrolases_N"/>
</dbReference>
<reference evidence="12" key="1">
    <citation type="submission" date="2022-04" db="EMBL/GenBank/DDBJ databases">
        <title>Desulfatitalea alkaliphila sp. nov., a novel anaerobic sulfate-reducing bacterium isolated from terrestrial mud volcano, Taman Peninsula, Russia.</title>
        <authorList>
            <person name="Khomyakova M.A."/>
            <person name="Merkel A.Y."/>
            <person name="Slobodkin A.I."/>
        </authorList>
    </citation>
    <scope>NUCLEOTIDE SEQUENCE</scope>
    <source>
        <strain evidence="12">M08but</strain>
    </source>
</reference>
<dbReference type="Gene3D" id="3.40.50.620">
    <property type="entry name" value="HUPs"/>
    <property type="match status" value="1"/>
</dbReference>
<organism evidence="12 13">
    <name type="scientific">Desulfatitalea alkaliphila</name>
    <dbReference type="NCBI Taxonomy" id="2929485"/>
    <lineage>
        <taxon>Bacteria</taxon>
        <taxon>Pseudomonadati</taxon>
        <taxon>Thermodesulfobacteriota</taxon>
        <taxon>Desulfobacteria</taxon>
        <taxon>Desulfobacterales</taxon>
        <taxon>Desulfosarcinaceae</taxon>
        <taxon>Desulfatitalea</taxon>
    </lineage>
</organism>
<feature type="binding site" evidence="9">
    <location>
        <begin position="370"/>
        <end position="371"/>
    </location>
    <ligand>
        <name>ATP</name>
        <dbReference type="ChEBI" id="CHEBI:30616"/>
    </ligand>
</feature>
<dbReference type="RefSeq" id="WP_246913309.1">
    <property type="nucleotide sequence ID" value="NZ_JALJRB010000027.1"/>
</dbReference>
<evidence type="ECO:0000256" key="8">
    <source>
        <dbReference type="PIRSR" id="PIRSR001589-1"/>
    </source>
</evidence>
<feature type="domain" description="Glutamine amidotransferase type-2" evidence="11">
    <location>
        <begin position="2"/>
        <end position="215"/>
    </location>
</feature>
<dbReference type="SUPFAM" id="SSF52402">
    <property type="entry name" value="Adenine nucleotide alpha hydrolases-like"/>
    <property type="match status" value="1"/>
</dbReference>
<sequence>MCGIVGFFSRNDFVSLSRDLLTARDALKHRGPDDAGIFMDSSSGIGLGHRRLSIIDLSDAGRQPMSDADRRVWVVYNGEVYNFKEIRAELSALGHVFRGNSDTEVVLEAYIAWGVGCFGKFEGMFALAIWDGRKRHLVLARDPLGIKPLYFYKKDDQLLFASELKAIMAFNAFDRDVDEDAVSLLLHYQYIPTPRTVFKNTWKLQPGTYMIWGSAGEVSKKFWHLPPPTEEPDGNFSTEPMEEAVLDSLDDVLTRAVNDQMVSDVPLGALLSGGIDSSLVVALMQKISAAPVRTFSIGFDARGYDESPWAERIAATLGTHHTKLYVTPDEALEIIPRLPEIYDEPFADASAVPSAIVCRLTRGQVKVALSGDGGDEQYAGYMRYWMTGVVSRWLAALPPGSRRLLAAAVSGLPAPWLETGYLRIRDCLPRRFQVANFAEKWRKLGDILTFAPLSEIYRATICVWGRKELARLARRTPPLGGFESAFDHPPDLPELSRLMWVDQQTYLPDAMLTKVDRASMAFGLEVRVPLLDRRAVAHAATIPNHLKYRNGSGKHILKKLLTRYVPSELFERPKMGFAAPIDQWLRTKLKSMLTDYLSHARIASEHRFDPTMVEKTMDAHLSGRYNYQYRLWTLLMWEMWRERWLP</sequence>
<keyword evidence="8" id="KW-0061">Asparagine biosynthesis</keyword>
<dbReference type="GO" id="GO:0006529">
    <property type="term" value="P:asparagine biosynthetic process"/>
    <property type="evidence" value="ECO:0007669"/>
    <property type="project" value="UniProtKB-KW"/>
</dbReference>
<comment type="catalytic activity">
    <reaction evidence="7">
        <text>L-aspartate + L-glutamine + ATP + H2O = L-asparagine + L-glutamate + AMP + diphosphate + H(+)</text>
        <dbReference type="Rhea" id="RHEA:12228"/>
        <dbReference type="ChEBI" id="CHEBI:15377"/>
        <dbReference type="ChEBI" id="CHEBI:15378"/>
        <dbReference type="ChEBI" id="CHEBI:29985"/>
        <dbReference type="ChEBI" id="CHEBI:29991"/>
        <dbReference type="ChEBI" id="CHEBI:30616"/>
        <dbReference type="ChEBI" id="CHEBI:33019"/>
        <dbReference type="ChEBI" id="CHEBI:58048"/>
        <dbReference type="ChEBI" id="CHEBI:58359"/>
        <dbReference type="ChEBI" id="CHEBI:456215"/>
        <dbReference type="EC" id="6.3.5.4"/>
    </reaction>
</comment>
<accession>A0AA41ULI8</accession>
<feature type="binding site" evidence="9">
    <location>
        <position position="270"/>
    </location>
    <ligand>
        <name>ATP</name>
        <dbReference type="ChEBI" id="CHEBI:30616"/>
    </ligand>
</feature>
<keyword evidence="13" id="KW-1185">Reference proteome</keyword>
<dbReference type="PROSITE" id="PS51278">
    <property type="entry name" value="GATASE_TYPE_2"/>
    <property type="match status" value="1"/>
</dbReference>
<gene>
    <name evidence="12" type="primary">asnB</name>
    <name evidence="12" type="ORF">MRX98_18030</name>
</gene>
<dbReference type="EMBL" id="JALJRB010000027">
    <property type="protein sequence ID" value="MCJ8502482.1"/>
    <property type="molecule type" value="Genomic_DNA"/>
</dbReference>
<evidence type="ECO:0000256" key="5">
    <source>
        <dbReference type="ARBA" id="ARBA00022840"/>
    </source>
</evidence>